<reference evidence="2" key="1">
    <citation type="submission" date="2023-10" db="EMBL/GenBank/DDBJ databases">
        <title>Genome assemblies of two species of porcelain crab, Petrolisthes cinctipes and Petrolisthes manimaculis (Anomura: Porcellanidae).</title>
        <authorList>
            <person name="Angst P."/>
        </authorList>
    </citation>
    <scope>NUCLEOTIDE SEQUENCE</scope>
    <source>
        <strain evidence="2">PB745_01</strain>
        <tissue evidence="2">Gill</tissue>
    </source>
</reference>
<feature type="compositionally biased region" description="Basic and acidic residues" evidence="1">
    <location>
        <begin position="1"/>
        <end position="23"/>
    </location>
</feature>
<dbReference type="AlphaFoldDB" id="A0AAE1FZL7"/>
<feature type="region of interest" description="Disordered" evidence="1">
    <location>
        <begin position="1"/>
        <end position="57"/>
    </location>
</feature>
<keyword evidence="3" id="KW-1185">Reference proteome</keyword>
<protein>
    <submittedName>
        <fullName evidence="2">Uncharacterized protein</fullName>
    </submittedName>
</protein>
<feature type="compositionally biased region" description="Basic and acidic residues" evidence="1">
    <location>
        <begin position="38"/>
        <end position="57"/>
    </location>
</feature>
<organism evidence="2 3">
    <name type="scientific">Petrolisthes cinctipes</name>
    <name type="common">Flat porcelain crab</name>
    <dbReference type="NCBI Taxonomy" id="88211"/>
    <lineage>
        <taxon>Eukaryota</taxon>
        <taxon>Metazoa</taxon>
        <taxon>Ecdysozoa</taxon>
        <taxon>Arthropoda</taxon>
        <taxon>Crustacea</taxon>
        <taxon>Multicrustacea</taxon>
        <taxon>Malacostraca</taxon>
        <taxon>Eumalacostraca</taxon>
        <taxon>Eucarida</taxon>
        <taxon>Decapoda</taxon>
        <taxon>Pleocyemata</taxon>
        <taxon>Anomura</taxon>
        <taxon>Galatheoidea</taxon>
        <taxon>Porcellanidae</taxon>
        <taxon>Petrolisthes</taxon>
    </lineage>
</organism>
<gene>
    <name evidence="2" type="ORF">Pcinc_013545</name>
</gene>
<dbReference type="EMBL" id="JAWQEG010001141">
    <property type="protein sequence ID" value="KAK3882062.1"/>
    <property type="molecule type" value="Genomic_DNA"/>
</dbReference>
<accession>A0AAE1FZL7</accession>
<name>A0AAE1FZL7_PETCI</name>
<evidence type="ECO:0000256" key="1">
    <source>
        <dbReference type="SAM" id="MobiDB-lite"/>
    </source>
</evidence>
<proteinExistence type="predicted"/>
<evidence type="ECO:0000313" key="3">
    <source>
        <dbReference type="Proteomes" id="UP001286313"/>
    </source>
</evidence>
<dbReference type="Proteomes" id="UP001286313">
    <property type="component" value="Unassembled WGS sequence"/>
</dbReference>
<evidence type="ECO:0000313" key="2">
    <source>
        <dbReference type="EMBL" id="KAK3882062.1"/>
    </source>
</evidence>
<comment type="caution">
    <text evidence="2">The sequence shown here is derived from an EMBL/GenBank/DDBJ whole genome shotgun (WGS) entry which is preliminary data.</text>
</comment>
<sequence>MRREDGDGVKKGGGRGVKERRAEGGITLSRGGGAAMSCERKETEEGKKEGTSKEENEREAVINIHYLQFLGGGLFSLTPSFTRLG</sequence>